<proteinExistence type="predicted"/>
<dbReference type="Pfam" id="PF01610">
    <property type="entry name" value="DDE_Tnp_ISL3"/>
    <property type="match status" value="1"/>
</dbReference>
<dbReference type="SUPFAM" id="SSF160704">
    <property type="entry name" value="YehR-like"/>
    <property type="match status" value="1"/>
</dbReference>
<evidence type="ECO:0000313" key="3">
    <source>
        <dbReference type="Proteomes" id="UP001501461"/>
    </source>
</evidence>
<sequence length="291" mass="31946">MVAPGEKLSYPAALWALKSVVIDRLAIARVAENLGVSWHTANDAVLETGRRLLIADPNRLNGVRVLGVDEHVWRHTRWGNRYVTVVIDLTPVADGTGPARLLAMVPGRSKQTFITWLEAQTSAFRAAVEIVAMDGFTGYKTAAAETLPEATTVMDPFHVVTLAGQAVDKARQRIQQDTLGHRGRKGDQVVKQTTRNEIDYAASGFSGEEEAREYFDPMLAQAQDVPGYEQTMEYGETSAVEELVIDYSVADPSDLAELPGYEASDNMDVADYVSLEESRQLLLNSGFTEVE</sequence>
<keyword evidence="3" id="KW-1185">Reference proteome</keyword>
<gene>
    <name evidence="2" type="ORF">GCM10009720_17910</name>
</gene>
<comment type="caution">
    <text evidence="2">The sequence shown here is derived from an EMBL/GenBank/DDBJ whole genome shotgun (WGS) entry which is preliminary data.</text>
</comment>
<dbReference type="PANTHER" id="PTHR33498">
    <property type="entry name" value="TRANSPOSASE FOR INSERTION SEQUENCE ELEMENT IS1557"/>
    <property type="match status" value="1"/>
</dbReference>
<dbReference type="InterPro" id="IPR002560">
    <property type="entry name" value="Transposase_DDE"/>
</dbReference>
<dbReference type="InterPro" id="IPR036699">
    <property type="entry name" value="YehR-like_sf"/>
</dbReference>
<protein>
    <recommendedName>
        <fullName evidence="1">Transposase IS204/IS1001/IS1096/IS1165 DDE domain-containing protein</fullName>
    </recommendedName>
</protein>
<name>A0ABP5G3Y9_9MICC</name>
<dbReference type="Gene3D" id="3.30.1830.10">
    <property type="entry name" value="YehR-like"/>
    <property type="match status" value="1"/>
</dbReference>
<dbReference type="EMBL" id="BAAAMN010000034">
    <property type="protein sequence ID" value="GAA2037835.1"/>
    <property type="molecule type" value="Genomic_DNA"/>
</dbReference>
<evidence type="ECO:0000313" key="2">
    <source>
        <dbReference type="EMBL" id="GAA2037835.1"/>
    </source>
</evidence>
<organism evidence="2 3">
    <name type="scientific">Yaniella flava</name>
    <dbReference type="NCBI Taxonomy" id="287930"/>
    <lineage>
        <taxon>Bacteria</taxon>
        <taxon>Bacillati</taxon>
        <taxon>Actinomycetota</taxon>
        <taxon>Actinomycetes</taxon>
        <taxon>Micrococcales</taxon>
        <taxon>Micrococcaceae</taxon>
        <taxon>Yaniella</taxon>
    </lineage>
</organism>
<dbReference type="Proteomes" id="UP001501461">
    <property type="component" value="Unassembled WGS sequence"/>
</dbReference>
<dbReference type="PANTHER" id="PTHR33498:SF1">
    <property type="entry name" value="TRANSPOSASE FOR INSERTION SEQUENCE ELEMENT IS1557"/>
    <property type="match status" value="1"/>
</dbReference>
<reference evidence="3" key="1">
    <citation type="journal article" date="2019" name="Int. J. Syst. Evol. Microbiol.">
        <title>The Global Catalogue of Microorganisms (GCM) 10K type strain sequencing project: providing services to taxonomists for standard genome sequencing and annotation.</title>
        <authorList>
            <consortium name="The Broad Institute Genomics Platform"/>
            <consortium name="The Broad Institute Genome Sequencing Center for Infectious Disease"/>
            <person name="Wu L."/>
            <person name="Ma J."/>
        </authorList>
    </citation>
    <scope>NUCLEOTIDE SEQUENCE [LARGE SCALE GENOMIC DNA]</scope>
    <source>
        <strain evidence="3">JCM 13595</strain>
    </source>
</reference>
<evidence type="ECO:0000259" key="1">
    <source>
        <dbReference type="Pfam" id="PF01610"/>
    </source>
</evidence>
<dbReference type="InterPro" id="IPR047951">
    <property type="entry name" value="Transpos_ISL3"/>
</dbReference>
<accession>A0ABP5G3Y9</accession>
<feature type="domain" description="Transposase IS204/IS1001/IS1096/IS1165 DDE" evidence="1">
    <location>
        <begin position="66"/>
        <end position="188"/>
    </location>
</feature>